<evidence type="ECO:0000256" key="1">
    <source>
        <dbReference type="SAM" id="MobiDB-lite"/>
    </source>
</evidence>
<dbReference type="InterPro" id="IPR019681">
    <property type="entry name" value="DUF2530"/>
</dbReference>
<reference evidence="4" key="1">
    <citation type="submission" date="2015-02" db="EMBL/GenBank/DDBJ databases">
        <title>Draft Genome of Frankia sp. CpI1-S.</title>
        <authorList>
            <person name="Oshone R.T."/>
            <person name="Ngom M."/>
            <person name="Ghodhbane-Gtari F."/>
            <person name="Gtari M."/>
            <person name="Morris K."/>
            <person name="Thomas K."/>
            <person name="Sen A."/>
            <person name="Tisa L.S."/>
        </authorList>
    </citation>
    <scope>NUCLEOTIDE SEQUENCE [LARGE SCALE GENOMIC DNA]</scope>
    <source>
        <strain evidence="4">CpI1-S</strain>
    </source>
</reference>
<keyword evidence="2" id="KW-0812">Transmembrane</keyword>
<evidence type="ECO:0000313" key="4">
    <source>
        <dbReference type="Proteomes" id="UP000032545"/>
    </source>
</evidence>
<keyword evidence="2" id="KW-0472">Membrane</keyword>
<evidence type="ECO:0000313" key="3">
    <source>
        <dbReference type="EMBL" id="KJE22882.1"/>
    </source>
</evidence>
<accession>A0A0D8BHI2</accession>
<comment type="caution">
    <text evidence="3">The sequence shown here is derived from an EMBL/GenBank/DDBJ whole genome shotgun (WGS) entry which is preliminary data.</text>
</comment>
<keyword evidence="4" id="KW-1185">Reference proteome</keyword>
<evidence type="ECO:0000256" key="2">
    <source>
        <dbReference type="SAM" id="Phobius"/>
    </source>
</evidence>
<evidence type="ECO:0008006" key="5">
    <source>
        <dbReference type="Google" id="ProtNLM"/>
    </source>
</evidence>
<keyword evidence="2" id="KW-1133">Transmembrane helix</keyword>
<reference evidence="3 4" key="2">
    <citation type="journal article" date="2016" name="Genome Announc.">
        <title>Permanent Draft Genome Sequences for Two Variants of Frankia sp. Strain CpI1, the First Frankia Strain Isolated from Root Nodules of Comptonia peregrina.</title>
        <authorList>
            <person name="Oshone R."/>
            <person name="Hurst S.G.IV."/>
            <person name="Abebe-Akele F."/>
            <person name="Simpson S."/>
            <person name="Morris K."/>
            <person name="Thomas W.K."/>
            <person name="Tisa L.S."/>
        </authorList>
    </citation>
    <scope>NUCLEOTIDE SEQUENCE [LARGE SCALE GENOMIC DNA]</scope>
    <source>
        <strain evidence="4">CpI1-S</strain>
    </source>
</reference>
<sequence length="145" mass="14941">MASAMIFRNSPESFMEFSAESPGPGSCAAFRSSGGVPAIPARGRRVPSGGMSASANSDPAGGVAGGSASTDPPALQPLPYDGVVSVAVGTVLWAVAALVMLVFLDDLRDDGHLWWLATAICGFGLGLAGLWIVIRRRNRLRGRQG</sequence>
<feature type="transmembrane region" description="Helical" evidence="2">
    <location>
        <begin position="83"/>
        <end position="103"/>
    </location>
</feature>
<dbReference type="Proteomes" id="UP000032545">
    <property type="component" value="Unassembled WGS sequence"/>
</dbReference>
<dbReference type="AlphaFoldDB" id="A0A0D8BHI2"/>
<dbReference type="EMBL" id="JYFN01000019">
    <property type="protein sequence ID" value="KJE22882.1"/>
    <property type="molecule type" value="Genomic_DNA"/>
</dbReference>
<organism evidence="3 4">
    <name type="scientific">Frankia torreyi</name>
    <dbReference type="NCBI Taxonomy" id="1856"/>
    <lineage>
        <taxon>Bacteria</taxon>
        <taxon>Bacillati</taxon>
        <taxon>Actinomycetota</taxon>
        <taxon>Actinomycetes</taxon>
        <taxon>Frankiales</taxon>
        <taxon>Frankiaceae</taxon>
        <taxon>Frankia</taxon>
    </lineage>
</organism>
<proteinExistence type="predicted"/>
<feature type="transmembrane region" description="Helical" evidence="2">
    <location>
        <begin position="115"/>
        <end position="134"/>
    </location>
</feature>
<name>A0A0D8BHI2_9ACTN</name>
<dbReference type="PATRIC" id="fig|1502723.3.peg.1992"/>
<dbReference type="Pfam" id="PF10745">
    <property type="entry name" value="DUF2530"/>
    <property type="match status" value="1"/>
</dbReference>
<gene>
    <name evidence="3" type="ORF">FF36_02860</name>
</gene>
<protein>
    <recommendedName>
        <fullName evidence="5">DUF2530 domain-containing protein</fullName>
    </recommendedName>
</protein>
<feature type="region of interest" description="Disordered" evidence="1">
    <location>
        <begin position="41"/>
        <end position="69"/>
    </location>
</feature>